<dbReference type="Gene3D" id="2.60.40.2380">
    <property type="match status" value="1"/>
</dbReference>
<feature type="transmembrane region" description="Helical" evidence="5">
    <location>
        <begin position="318"/>
        <end position="338"/>
    </location>
</feature>
<feature type="transmembrane region" description="Helical" evidence="5">
    <location>
        <begin position="350"/>
        <end position="369"/>
    </location>
</feature>
<comment type="catalytic activity">
    <reaction evidence="1">
        <text>ATP + protein L-histidine = ADP + protein N-phospho-L-histidine.</text>
        <dbReference type="EC" id="2.7.13.3"/>
    </reaction>
</comment>
<feature type="transmembrane region" description="Helical" evidence="5">
    <location>
        <begin position="263"/>
        <end position="285"/>
    </location>
</feature>
<dbReference type="InterPro" id="IPR004358">
    <property type="entry name" value="Sig_transdc_His_kin-like_C"/>
</dbReference>
<keyword evidence="3" id="KW-0597">Phosphoprotein</keyword>
<reference evidence="7 8" key="1">
    <citation type="submission" date="2018-06" db="EMBL/GenBank/DDBJ databases">
        <title>Genomic Encyclopedia of Archaeal and Bacterial Type Strains, Phase II (KMG-II): from individual species to whole genera.</title>
        <authorList>
            <person name="Goeker M."/>
        </authorList>
    </citation>
    <scope>NUCLEOTIDE SEQUENCE [LARGE SCALE GENOMIC DNA]</scope>
    <source>
        <strain evidence="7 8">DSM 19830</strain>
    </source>
</reference>
<keyword evidence="8" id="KW-1185">Reference proteome</keyword>
<keyword evidence="5" id="KW-0472">Membrane</keyword>
<dbReference type="CDD" id="cd00082">
    <property type="entry name" value="HisKA"/>
    <property type="match status" value="1"/>
</dbReference>
<comment type="caution">
    <text evidence="7">The sequence shown here is derived from an EMBL/GenBank/DDBJ whole genome shotgun (WGS) entry which is preliminary data.</text>
</comment>
<dbReference type="InterPro" id="IPR036097">
    <property type="entry name" value="HisK_dim/P_sf"/>
</dbReference>
<dbReference type="EMBL" id="QKZT01000009">
    <property type="protein sequence ID" value="PZX51466.1"/>
    <property type="molecule type" value="Genomic_DNA"/>
</dbReference>
<dbReference type="AlphaFoldDB" id="A0A2W7QWB4"/>
<dbReference type="PANTHER" id="PTHR43065:SF50">
    <property type="entry name" value="HISTIDINE KINASE"/>
    <property type="match status" value="1"/>
</dbReference>
<dbReference type="InterPro" id="IPR011622">
    <property type="entry name" value="7TMR_DISM_rcpt_extracell_dom2"/>
</dbReference>
<dbReference type="Gene3D" id="3.30.565.10">
    <property type="entry name" value="Histidine kinase-like ATPase, C-terminal domain"/>
    <property type="match status" value="1"/>
</dbReference>
<feature type="transmembrane region" description="Helical" evidence="5">
    <location>
        <begin position="167"/>
        <end position="188"/>
    </location>
</feature>
<keyword evidence="4" id="KW-0175">Coiled coil</keyword>
<feature type="transmembrane region" description="Helical" evidence="5">
    <location>
        <begin position="291"/>
        <end position="311"/>
    </location>
</feature>
<protein>
    <recommendedName>
        <fullName evidence="2">histidine kinase</fullName>
        <ecNumber evidence="2">2.7.13.3</ecNumber>
    </recommendedName>
</protein>
<dbReference type="Gene3D" id="1.10.287.130">
    <property type="match status" value="1"/>
</dbReference>
<dbReference type="InterPro" id="IPR005467">
    <property type="entry name" value="His_kinase_dom"/>
</dbReference>
<dbReference type="PROSITE" id="PS51257">
    <property type="entry name" value="PROKAR_LIPOPROTEIN"/>
    <property type="match status" value="1"/>
</dbReference>
<proteinExistence type="predicted"/>
<feature type="domain" description="Histidine kinase" evidence="6">
    <location>
        <begin position="444"/>
        <end position="693"/>
    </location>
</feature>
<feature type="transmembrane region" description="Helical" evidence="5">
    <location>
        <begin position="195"/>
        <end position="218"/>
    </location>
</feature>
<organism evidence="7 8">
    <name type="scientific">Algoriphagus chordae</name>
    <dbReference type="NCBI Taxonomy" id="237019"/>
    <lineage>
        <taxon>Bacteria</taxon>
        <taxon>Pseudomonadati</taxon>
        <taxon>Bacteroidota</taxon>
        <taxon>Cytophagia</taxon>
        <taxon>Cytophagales</taxon>
        <taxon>Cyclobacteriaceae</taxon>
        <taxon>Algoriphagus</taxon>
    </lineage>
</organism>
<evidence type="ECO:0000256" key="2">
    <source>
        <dbReference type="ARBA" id="ARBA00012438"/>
    </source>
</evidence>
<dbReference type="PANTHER" id="PTHR43065">
    <property type="entry name" value="SENSOR HISTIDINE KINASE"/>
    <property type="match status" value="1"/>
</dbReference>
<dbReference type="InterPro" id="IPR003594">
    <property type="entry name" value="HATPase_dom"/>
</dbReference>
<dbReference type="Pfam" id="PF07695">
    <property type="entry name" value="7TMR-DISM_7TM"/>
    <property type="match status" value="1"/>
</dbReference>
<evidence type="ECO:0000259" key="6">
    <source>
        <dbReference type="PROSITE" id="PS50109"/>
    </source>
</evidence>
<dbReference type="InterPro" id="IPR036890">
    <property type="entry name" value="HATPase_C_sf"/>
</dbReference>
<dbReference type="Pfam" id="PF07696">
    <property type="entry name" value="7TMR-DISMED2"/>
    <property type="match status" value="1"/>
</dbReference>
<dbReference type="PROSITE" id="PS50109">
    <property type="entry name" value="HIS_KIN"/>
    <property type="match status" value="1"/>
</dbReference>
<evidence type="ECO:0000313" key="8">
    <source>
        <dbReference type="Proteomes" id="UP000248882"/>
    </source>
</evidence>
<dbReference type="RefSeq" id="WP_111319664.1">
    <property type="nucleotide sequence ID" value="NZ_QKZT01000009.1"/>
</dbReference>
<evidence type="ECO:0000256" key="3">
    <source>
        <dbReference type="ARBA" id="ARBA00022553"/>
    </source>
</evidence>
<sequence>MIKYLYAFVTFLLLASCSEKPTGQFDFIGWTAEGDEIQTVQEFLTVPDSKLSVSKVNYLSLGYSDASFWVRIKIDEGQREHKNLVLSLSNPMLNEIEVYDAKGELIKKMGRVYVDGNDFNTLFNLAKLSDQGSLTFNLRIKSFGNVNVPFELHSDSEEYLTLNERNLIFGVYFGILLAMFFYNLFLWISTKDNLYGLYISYIFFVGLTQGILGGYIDVFVWPSSLFLKEYGFYISTALVNIVGIYYSLVFLKTKFFNSRIYHIGLIIIVVYVFILASFVFDFGIGQLKFRFLQVFLGIVPFYLLFISSYSLRKGYRPAMFFLISWSLLICSMIIFLLSDMHIIPHNFFTNYVFTFGSVFETLLLSFALADKINILKKEKEREQAELLIVLAENEKLVREQNTVLEEKVKIRTDELEQVLRNLQNTQSQLVNQEKMASLGQLTAGIAHEINNPINFVSSNIMPLKRDINDIMEIIEFYRTTATKEFTLESQKAAKKLEEDLELDYVLTEVDQLLKGMDDGARRTVEIVKGLRLFSRVDEQDVKKVDIHDGLNSTIILLNSTMPTKIRVIRDFGELPLVECLAGKINQVFMNIINNAVHALADHIDSIVDPQIVLRTRAIGEDITIEIIDNGPGMPEHVKQRIFEPFFTTKAVGKGTGLGLSIVYSIIENHKGTLEVITEENKGTTFKITLPIYQSTERYES</sequence>
<dbReference type="Proteomes" id="UP000248882">
    <property type="component" value="Unassembled WGS sequence"/>
</dbReference>
<dbReference type="SMART" id="SM00387">
    <property type="entry name" value="HATPase_c"/>
    <property type="match status" value="1"/>
</dbReference>
<dbReference type="SUPFAM" id="SSF55874">
    <property type="entry name" value="ATPase domain of HSP90 chaperone/DNA topoisomerase II/histidine kinase"/>
    <property type="match status" value="1"/>
</dbReference>
<evidence type="ECO:0000313" key="7">
    <source>
        <dbReference type="EMBL" id="PZX51466.1"/>
    </source>
</evidence>
<dbReference type="SUPFAM" id="SSF47384">
    <property type="entry name" value="Homodimeric domain of signal transducing histidine kinase"/>
    <property type="match status" value="1"/>
</dbReference>
<dbReference type="OrthoDB" id="9806995at2"/>
<feature type="transmembrane region" description="Helical" evidence="5">
    <location>
        <begin position="230"/>
        <end position="251"/>
    </location>
</feature>
<evidence type="ECO:0000256" key="4">
    <source>
        <dbReference type="SAM" id="Coils"/>
    </source>
</evidence>
<dbReference type="InterPro" id="IPR011623">
    <property type="entry name" value="7TMR_DISM_rcpt_extracell_dom1"/>
</dbReference>
<dbReference type="InterPro" id="IPR003661">
    <property type="entry name" value="HisK_dim/P_dom"/>
</dbReference>
<keyword evidence="5" id="KW-1133">Transmembrane helix</keyword>
<name>A0A2W7QWB4_9BACT</name>
<dbReference type="EC" id="2.7.13.3" evidence="2"/>
<accession>A0A2W7QWB4</accession>
<gene>
    <name evidence="7" type="ORF">LV85_02411</name>
</gene>
<dbReference type="GO" id="GO:0000155">
    <property type="term" value="F:phosphorelay sensor kinase activity"/>
    <property type="evidence" value="ECO:0007669"/>
    <property type="project" value="InterPro"/>
</dbReference>
<feature type="coiled-coil region" evidence="4">
    <location>
        <begin position="372"/>
        <end position="435"/>
    </location>
</feature>
<dbReference type="Pfam" id="PF02518">
    <property type="entry name" value="HATPase_c"/>
    <property type="match status" value="1"/>
</dbReference>
<dbReference type="PRINTS" id="PR00344">
    <property type="entry name" value="BCTRLSENSOR"/>
</dbReference>
<evidence type="ECO:0000256" key="5">
    <source>
        <dbReference type="SAM" id="Phobius"/>
    </source>
</evidence>
<dbReference type="SMART" id="SM00388">
    <property type="entry name" value="HisKA"/>
    <property type="match status" value="1"/>
</dbReference>
<keyword evidence="5" id="KW-0812">Transmembrane</keyword>
<evidence type="ECO:0000256" key="1">
    <source>
        <dbReference type="ARBA" id="ARBA00000085"/>
    </source>
</evidence>